<dbReference type="EMBL" id="VVIW01000055">
    <property type="protein sequence ID" value="NHZ45019.1"/>
    <property type="molecule type" value="Genomic_DNA"/>
</dbReference>
<keyword evidence="1" id="KW-0812">Transmembrane</keyword>
<keyword evidence="3" id="KW-1185">Reference proteome</keyword>
<sequence length="145" mass="15856">MASQIEAVRQAKHQSAEDLAVTLEPLAQALAALTDETRQTLIEIDRKSREQGETFTRQLTESVKGYKEAAAEANKAAESLDRAGQRMEWRHYALAVMTGLVTAALVSAFWLWLHPPTIQNSLDAEAVAEALKPAVIEALKGSKSK</sequence>
<comment type="caution">
    <text evidence="2">The sequence shown here is derived from an EMBL/GenBank/DDBJ whole genome shotgun (WGS) entry which is preliminary data.</text>
</comment>
<feature type="transmembrane region" description="Helical" evidence="1">
    <location>
        <begin position="92"/>
        <end position="113"/>
    </location>
</feature>
<dbReference type="InterPro" id="IPR020369">
    <property type="entry name" value="Mobilisation_protein_B"/>
</dbReference>
<name>A0ABX0MN58_9BURK</name>
<keyword evidence="1" id="KW-1133">Transmembrane helix</keyword>
<organism evidence="2 3">
    <name type="scientific">Massilia aquatica</name>
    <dbReference type="NCBI Taxonomy" id="2609000"/>
    <lineage>
        <taxon>Bacteria</taxon>
        <taxon>Pseudomonadati</taxon>
        <taxon>Pseudomonadota</taxon>
        <taxon>Betaproteobacteria</taxon>
        <taxon>Burkholderiales</taxon>
        <taxon>Oxalobacteraceae</taxon>
        <taxon>Telluria group</taxon>
        <taxon>Massilia</taxon>
    </lineage>
</organism>
<protein>
    <submittedName>
        <fullName evidence="2">Mobilization protein</fullName>
    </submittedName>
</protein>
<dbReference type="Pfam" id="PF17511">
    <property type="entry name" value="Mobilization_B"/>
    <property type="match status" value="1"/>
</dbReference>
<evidence type="ECO:0000313" key="2">
    <source>
        <dbReference type="EMBL" id="NHZ45019.1"/>
    </source>
</evidence>
<keyword evidence="1" id="KW-0472">Membrane</keyword>
<dbReference type="Proteomes" id="UP000819052">
    <property type="component" value="Unassembled WGS sequence"/>
</dbReference>
<evidence type="ECO:0000313" key="3">
    <source>
        <dbReference type="Proteomes" id="UP000819052"/>
    </source>
</evidence>
<accession>A0ABX0MN58</accession>
<reference evidence="2 3" key="1">
    <citation type="submission" date="2019-09" db="EMBL/GenBank/DDBJ databases">
        <title>Taxonomy of Antarctic Massilia spp.: description of Massilia rubra sp. nov., Massilia aquatica sp. nov., Massilia mucilaginosa sp. nov., Massilia frigida sp. nov. isolated from streams, lakes and regoliths.</title>
        <authorList>
            <person name="Holochova P."/>
            <person name="Sedlacek I."/>
            <person name="Kralova S."/>
            <person name="Maslanova I."/>
            <person name="Busse H.-J."/>
            <person name="Stankova E."/>
            <person name="Vrbovska V."/>
            <person name="Kovarovic V."/>
            <person name="Bartak M."/>
            <person name="Svec P."/>
            <person name="Pantucek R."/>
        </authorList>
    </citation>
    <scope>NUCLEOTIDE SEQUENCE [LARGE SCALE GENOMIC DNA]</scope>
    <source>
        <strain evidence="2 3">CCM 8693</strain>
    </source>
</reference>
<evidence type="ECO:0000256" key="1">
    <source>
        <dbReference type="SAM" id="Phobius"/>
    </source>
</evidence>
<proteinExistence type="predicted"/>
<gene>
    <name evidence="2" type="ORF">F1609_33490</name>
</gene>